<reference evidence="2 3" key="1">
    <citation type="submission" date="2016-07" db="EMBL/GenBank/DDBJ databases">
        <title>Pervasive Adenine N6-methylation of Active Genes in Fungi.</title>
        <authorList>
            <consortium name="DOE Joint Genome Institute"/>
            <person name="Mondo S.J."/>
            <person name="Dannebaum R.O."/>
            <person name="Kuo R.C."/>
            <person name="Labutti K."/>
            <person name="Haridas S."/>
            <person name="Kuo A."/>
            <person name="Salamov A."/>
            <person name="Ahrendt S.R."/>
            <person name="Lipzen A."/>
            <person name="Sullivan W."/>
            <person name="Andreopoulos W.B."/>
            <person name="Clum A."/>
            <person name="Lindquist E."/>
            <person name="Daum C."/>
            <person name="Ramamoorthy G.K."/>
            <person name="Gryganskyi A."/>
            <person name="Culley D."/>
            <person name="Magnuson J.K."/>
            <person name="James T.Y."/>
            <person name="O'Malley M.A."/>
            <person name="Stajich J.E."/>
            <person name="Spatafora J.W."/>
            <person name="Visel A."/>
            <person name="Grigoriev I.V."/>
        </authorList>
    </citation>
    <scope>NUCLEOTIDE SEQUENCE [LARGE SCALE GENOMIC DNA]</scope>
    <source>
        <strain evidence="2 3">68-887.2</strain>
    </source>
</reference>
<comment type="caution">
    <text evidence="2">The sequence shown here is derived from an EMBL/GenBank/DDBJ whole genome shotgun (WGS) entry which is preliminary data.</text>
</comment>
<gene>
    <name evidence="2" type="ORF">BCR39DRAFT_554190</name>
</gene>
<evidence type="ECO:0000256" key="1">
    <source>
        <dbReference type="SAM" id="MobiDB-lite"/>
    </source>
</evidence>
<dbReference type="InParanoid" id="A0A1Y2AF96"/>
<proteinExistence type="predicted"/>
<name>A0A1Y2AF96_9TREE</name>
<feature type="region of interest" description="Disordered" evidence="1">
    <location>
        <begin position="1"/>
        <end position="33"/>
    </location>
</feature>
<dbReference type="Proteomes" id="UP000193986">
    <property type="component" value="Unassembled WGS sequence"/>
</dbReference>
<accession>A0A1Y2AF96</accession>
<feature type="compositionally biased region" description="Polar residues" evidence="1">
    <location>
        <begin position="1"/>
        <end position="11"/>
    </location>
</feature>
<dbReference type="EMBL" id="MCFC01000117">
    <property type="protein sequence ID" value="ORY21166.1"/>
    <property type="molecule type" value="Genomic_DNA"/>
</dbReference>
<evidence type="ECO:0000313" key="2">
    <source>
        <dbReference type="EMBL" id="ORY21166.1"/>
    </source>
</evidence>
<keyword evidence="3" id="KW-1185">Reference proteome</keyword>
<dbReference type="AlphaFoldDB" id="A0A1Y2AF96"/>
<protein>
    <submittedName>
        <fullName evidence="2">Uncharacterized protein</fullName>
    </submittedName>
</protein>
<evidence type="ECO:0000313" key="3">
    <source>
        <dbReference type="Proteomes" id="UP000193986"/>
    </source>
</evidence>
<organism evidence="2 3">
    <name type="scientific">Naematelia encephala</name>
    <dbReference type="NCBI Taxonomy" id="71784"/>
    <lineage>
        <taxon>Eukaryota</taxon>
        <taxon>Fungi</taxon>
        <taxon>Dikarya</taxon>
        <taxon>Basidiomycota</taxon>
        <taxon>Agaricomycotina</taxon>
        <taxon>Tremellomycetes</taxon>
        <taxon>Tremellales</taxon>
        <taxon>Naemateliaceae</taxon>
        <taxon>Naematelia</taxon>
    </lineage>
</organism>
<sequence length="61" mass="7011">MSQNETPSLTPTPAREAEPTIPQRPTHDGTRKLYYRSDLDEVESDIRGFHIDPAVRVSFRK</sequence>